<evidence type="ECO:0000256" key="2">
    <source>
        <dbReference type="ARBA" id="ARBA00022679"/>
    </source>
</evidence>
<evidence type="ECO:0000313" key="7">
    <source>
        <dbReference type="Proteomes" id="UP000576082"/>
    </source>
</evidence>
<evidence type="ECO:0000259" key="4">
    <source>
        <dbReference type="Pfam" id="PF00370"/>
    </source>
</evidence>
<dbReference type="GO" id="GO:0016301">
    <property type="term" value="F:kinase activity"/>
    <property type="evidence" value="ECO:0007669"/>
    <property type="project" value="UniProtKB-KW"/>
</dbReference>
<dbReference type="InterPro" id="IPR049382">
    <property type="entry name" value="FGGY_C_2"/>
</dbReference>
<gene>
    <name evidence="6" type="ORF">HHU12_17130</name>
</gene>
<dbReference type="Gene3D" id="3.30.420.40">
    <property type="match status" value="2"/>
</dbReference>
<evidence type="ECO:0000313" key="6">
    <source>
        <dbReference type="EMBL" id="NME69702.1"/>
    </source>
</evidence>
<dbReference type="InterPro" id="IPR043129">
    <property type="entry name" value="ATPase_NBD"/>
</dbReference>
<keyword evidence="7" id="KW-1185">Reference proteome</keyword>
<evidence type="ECO:0000259" key="5">
    <source>
        <dbReference type="Pfam" id="PF21546"/>
    </source>
</evidence>
<dbReference type="InterPro" id="IPR018484">
    <property type="entry name" value="FGGY_N"/>
</dbReference>
<evidence type="ECO:0000256" key="3">
    <source>
        <dbReference type="ARBA" id="ARBA00022777"/>
    </source>
</evidence>
<organism evidence="6 7">
    <name type="scientific">Flammeovirga aprica JL-4</name>
    <dbReference type="NCBI Taxonomy" id="694437"/>
    <lineage>
        <taxon>Bacteria</taxon>
        <taxon>Pseudomonadati</taxon>
        <taxon>Bacteroidota</taxon>
        <taxon>Cytophagia</taxon>
        <taxon>Cytophagales</taxon>
        <taxon>Flammeovirgaceae</taxon>
        <taxon>Flammeovirga</taxon>
    </lineage>
</organism>
<feature type="domain" description="Carbohydrate kinase FGGY C-terminal" evidence="5">
    <location>
        <begin position="247"/>
        <end position="385"/>
    </location>
</feature>
<proteinExistence type="inferred from homology"/>
<dbReference type="PANTHER" id="PTHR43095">
    <property type="entry name" value="SUGAR KINASE"/>
    <property type="match status" value="1"/>
</dbReference>
<feature type="domain" description="Carbohydrate kinase FGGY N-terminal" evidence="4">
    <location>
        <begin position="7"/>
        <end position="194"/>
    </location>
</feature>
<dbReference type="InterPro" id="IPR050406">
    <property type="entry name" value="FGGY_Carb_Kinase"/>
</dbReference>
<evidence type="ECO:0000256" key="1">
    <source>
        <dbReference type="ARBA" id="ARBA00009156"/>
    </source>
</evidence>
<dbReference type="EMBL" id="JABANE010000046">
    <property type="protein sequence ID" value="NME69702.1"/>
    <property type="molecule type" value="Genomic_DNA"/>
</dbReference>
<comment type="caution">
    <text evidence="6">The sequence shown here is derived from an EMBL/GenBank/DDBJ whole genome shotgun (WGS) entry which is preliminary data.</text>
</comment>
<keyword evidence="3" id="KW-0418">Kinase</keyword>
<dbReference type="Pfam" id="PF21546">
    <property type="entry name" value="FGGY_C_2"/>
    <property type="match status" value="1"/>
</dbReference>
<dbReference type="Proteomes" id="UP000576082">
    <property type="component" value="Unassembled WGS sequence"/>
</dbReference>
<name>A0A7X9XAH7_9BACT</name>
<dbReference type="Pfam" id="PF00370">
    <property type="entry name" value="FGGY_N"/>
    <property type="match status" value="1"/>
</dbReference>
<reference evidence="6 7" key="1">
    <citation type="submission" date="2020-04" db="EMBL/GenBank/DDBJ databases">
        <title>Flammeovirga sp. SR4, a novel species isolated from seawater.</title>
        <authorList>
            <person name="Wang X."/>
        </authorList>
    </citation>
    <scope>NUCLEOTIDE SEQUENCE [LARGE SCALE GENOMIC DNA]</scope>
    <source>
        <strain evidence="6 7">ATCC 23126</strain>
    </source>
</reference>
<dbReference type="SUPFAM" id="SSF53067">
    <property type="entry name" value="Actin-like ATPase domain"/>
    <property type="match status" value="1"/>
</dbReference>
<comment type="similarity">
    <text evidence="1">Belongs to the FGGY kinase family.</text>
</comment>
<accession>A0A7X9XAH7</accession>
<evidence type="ECO:0008006" key="8">
    <source>
        <dbReference type="Google" id="ProtNLM"/>
    </source>
</evidence>
<protein>
    <recommendedName>
        <fullName evidence="8">Carbohydrate kinase</fullName>
    </recommendedName>
</protein>
<keyword evidence="2" id="KW-0808">Transferase</keyword>
<dbReference type="GO" id="GO:0005975">
    <property type="term" value="P:carbohydrate metabolic process"/>
    <property type="evidence" value="ECO:0007669"/>
    <property type="project" value="InterPro"/>
</dbReference>
<sequence length="393" mass="45127">MLKEAIAVFDIGKTNKKLLIYDQDFNVIDQKSIHLQEIEDEDGEPCEDLDLLLLWMVSSFSEKLQSSEYKIIALNFSCYGASLVHLDAQGNRVGTFYNYLKPTSADFYQKLYDKYGGEEVFAAKTASPILQFLNSGLQPYWIKYNRSNQWEQISTSLHFPQYLHYRFTKQLATDLTSIGCHTGLWDFEKDDYHSWVSDEGLNFPPIQNNKHTCAIQKTLAPHDIKVGIGIHDSTSSMQPYTTIIKGAPFVLISTGTWAINMNPSFSGQLTSEMLKNDCLLNINTDGKKILSSRYMLGRVHDVYAQFLKKEFELEKEIYDVVSYDEELLLEAWDRINASQTIIKNLMAYTAEELKISLPENKSVAFLYLQIMLELTLKEIEQVKEVMEEDCVVL</sequence>
<dbReference type="RefSeq" id="WP_169657968.1">
    <property type="nucleotide sequence ID" value="NZ_JABANE010000046.1"/>
</dbReference>
<dbReference type="AlphaFoldDB" id="A0A7X9XAH7"/>